<dbReference type="AlphaFoldDB" id="A0A0K9Q5D0"/>
<evidence type="ECO:0000256" key="8">
    <source>
        <dbReference type="ARBA" id="ARBA00023242"/>
    </source>
</evidence>
<evidence type="ECO:0000256" key="7">
    <source>
        <dbReference type="ARBA" id="ARBA00023163"/>
    </source>
</evidence>
<dbReference type="EMBL" id="LFYR01000025">
    <property type="protein sequence ID" value="KMZ76476.1"/>
    <property type="molecule type" value="Genomic_DNA"/>
</dbReference>
<comment type="similarity">
    <text evidence="9">Belongs to the WIP C2H2-type zinc-finger protein family.</text>
</comment>
<evidence type="ECO:0000256" key="2">
    <source>
        <dbReference type="ARBA" id="ARBA00022723"/>
    </source>
</evidence>
<keyword evidence="7" id="KW-0804">Transcription</keyword>
<keyword evidence="3" id="KW-0677">Repeat</keyword>
<dbReference type="PROSITE" id="PS50157">
    <property type="entry name" value="ZINC_FINGER_C2H2_2"/>
    <property type="match status" value="1"/>
</dbReference>
<keyword evidence="13" id="KW-1185">Reference proteome</keyword>
<evidence type="ECO:0000256" key="5">
    <source>
        <dbReference type="ARBA" id="ARBA00022833"/>
    </source>
</evidence>
<dbReference type="Gene3D" id="3.30.160.60">
    <property type="entry name" value="Classic Zinc Finger"/>
    <property type="match status" value="1"/>
</dbReference>
<dbReference type="Pfam" id="PF22995">
    <property type="entry name" value="C2CH-3rd_BIRD-IDD"/>
    <property type="match status" value="1"/>
</dbReference>
<comment type="caution">
    <text evidence="12">The sequence shown here is derived from an EMBL/GenBank/DDBJ whole genome shotgun (WGS) entry which is preliminary data.</text>
</comment>
<keyword evidence="5" id="KW-0862">Zinc</keyword>
<dbReference type="FunFam" id="3.30.160.60:FF:000523">
    <property type="entry name" value="Zinc finger protein WIP2"/>
    <property type="match status" value="1"/>
</dbReference>
<evidence type="ECO:0000259" key="11">
    <source>
        <dbReference type="PROSITE" id="PS50157"/>
    </source>
</evidence>
<dbReference type="GO" id="GO:0008270">
    <property type="term" value="F:zinc ion binding"/>
    <property type="evidence" value="ECO:0007669"/>
    <property type="project" value="UniProtKB-KW"/>
</dbReference>
<dbReference type="GO" id="GO:0003700">
    <property type="term" value="F:DNA-binding transcription factor activity"/>
    <property type="evidence" value="ECO:0007669"/>
    <property type="project" value="InterPro"/>
</dbReference>
<comment type="subcellular location">
    <subcellularLocation>
        <location evidence="1">Nucleus</location>
    </subcellularLocation>
</comment>
<dbReference type="SMART" id="SM00355">
    <property type="entry name" value="ZnF_C2H2"/>
    <property type="match status" value="3"/>
</dbReference>
<dbReference type="GO" id="GO:0005634">
    <property type="term" value="C:nucleus"/>
    <property type="evidence" value="ECO:0000318"/>
    <property type="project" value="GO_Central"/>
</dbReference>
<dbReference type="Pfam" id="PF23115">
    <property type="entry name" value="zf-C2H2_STOP2_3rd"/>
    <property type="match status" value="1"/>
</dbReference>
<dbReference type="InterPro" id="IPR059161">
    <property type="entry name" value="Znf-C2H2_STOP1/2_3rd"/>
</dbReference>
<evidence type="ECO:0000256" key="1">
    <source>
        <dbReference type="ARBA" id="ARBA00004123"/>
    </source>
</evidence>
<dbReference type="PROSITE" id="PS00028">
    <property type="entry name" value="ZINC_FINGER_C2H2_1"/>
    <property type="match status" value="1"/>
</dbReference>
<dbReference type="InterPro" id="IPR055187">
    <property type="entry name" value="C2CH-3rd_BIRD-IDD"/>
</dbReference>
<keyword evidence="8" id="KW-0539">Nucleus</keyword>
<dbReference type="PANTHER" id="PTHR45878:SF1">
    <property type="entry name" value="ZINC FINGER PROTEIN WIP2"/>
    <property type="match status" value="1"/>
</dbReference>
<evidence type="ECO:0000256" key="10">
    <source>
        <dbReference type="PROSITE-ProRule" id="PRU00042"/>
    </source>
</evidence>
<keyword evidence="6" id="KW-0805">Transcription regulation</keyword>
<sequence>MADRYTNFLEGYLFYIPLSSTNLAQPPPPPPPLLSHHQTCNLYNNYINIQPNINSPPSPPLREALPLLSMIPTKCHETENDGKDCIMDGDGDYDYDDQEGVAVTLHIGLPSSGPADLIPTRVSDIEESGLPTPAGNPISRLSGGEVFPSTSSAIGSLNKGQYWIPTPSQILIGPTHFTCPVCCKTFNRYNNMQMHMWGHGSQYRKGPESLRGTQPTAMLRLPCYCCAQGCRNNIDHPRSKPLKDFRTLQTHYKRKHGIKPFMCRKCRKAFAVRGDWRTHEKNCGKIWYCVCGSDFRHKRSLKDHIKAFGLGHAAYGFDVFEEEEDPSSEIEQDCI</sequence>
<dbReference type="SUPFAM" id="SSF57667">
    <property type="entry name" value="beta-beta-alpha zinc fingers"/>
    <property type="match status" value="2"/>
</dbReference>
<evidence type="ECO:0000256" key="6">
    <source>
        <dbReference type="ARBA" id="ARBA00023015"/>
    </source>
</evidence>
<evidence type="ECO:0000313" key="13">
    <source>
        <dbReference type="Proteomes" id="UP000036987"/>
    </source>
</evidence>
<feature type="domain" description="C2H2-type" evidence="11">
    <location>
        <begin position="177"/>
        <end position="204"/>
    </location>
</feature>
<dbReference type="PANTHER" id="PTHR45878">
    <property type="entry name" value="ZINC FINGER PROTEIN WIP2"/>
    <property type="match status" value="1"/>
</dbReference>
<reference evidence="13" key="1">
    <citation type="journal article" date="2016" name="Nature">
        <title>The genome of the seagrass Zostera marina reveals angiosperm adaptation to the sea.</title>
        <authorList>
            <person name="Olsen J.L."/>
            <person name="Rouze P."/>
            <person name="Verhelst B."/>
            <person name="Lin Y.-C."/>
            <person name="Bayer T."/>
            <person name="Collen J."/>
            <person name="Dattolo E."/>
            <person name="De Paoli E."/>
            <person name="Dittami S."/>
            <person name="Maumus F."/>
            <person name="Michel G."/>
            <person name="Kersting A."/>
            <person name="Lauritano C."/>
            <person name="Lohaus R."/>
            <person name="Toepel M."/>
            <person name="Tonon T."/>
            <person name="Vanneste K."/>
            <person name="Amirebrahimi M."/>
            <person name="Brakel J."/>
            <person name="Bostroem C."/>
            <person name="Chovatia M."/>
            <person name="Grimwood J."/>
            <person name="Jenkins J.W."/>
            <person name="Jueterbock A."/>
            <person name="Mraz A."/>
            <person name="Stam W.T."/>
            <person name="Tice H."/>
            <person name="Bornberg-Bauer E."/>
            <person name="Green P.J."/>
            <person name="Pearson G.A."/>
            <person name="Procaccini G."/>
            <person name="Duarte C.M."/>
            <person name="Schmutz J."/>
            <person name="Reusch T.B.H."/>
            <person name="Van de Peer Y."/>
        </authorList>
    </citation>
    <scope>NUCLEOTIDE SEQUENCE [LARGE SCALE GENOMIC DNA]</scope>
    <source>
        <strain evidence="13">cv. Finnish</strain>
    </source>
</reference>
<dbReference type="InterPro" id="IPR043584">
    <property type="entry name" value="WIP1/2/3/4/5/6"/>
</dbReference>
<gene>
    <name evidence="12" type="ORF">ZOSMA_101G00600</name>
</gene>
<dbReference type="OrthoDB" id="6077919at2759"/>
<evidence type="ECO:0000313" key="12">
    <source>
        <dbReference type="EMBL" id="KMZ76476.1"/>
    </source>
</evidence>
<name>A0A0K9Q5D0_ZOSMR</name>
<evidence type="ECO:0000256" key="9">
    <source>
        <dbReference type="ARBA" id="ARBA00023452"/>
    </source>
</evidence>
<dbReference type="STRING" id="29655.A0A0K9Q5D0"/>
<dbReference type="InterPro" id="IPR036236">
    <property type="entry name" value="Znf_C2H2_sf"/>
</dbReference>
<dbReference type="GO" id="GO:0010468">
    <property type="term" value="P:regulation of gene expression"/>
    <property type="evidence" value="ECO:0000318"/>
    <property type="project" value="GO_Central"/>
</dbReference>
<evidence type="ECO:0000256" key="4">
    <source>
        <dbReference type="ARBA" id="ARBA00022771"/>
    </source>
</evidence>
<evidence type="ECO:0000256" key="3">
    <source>
        <dbReference type="ARBA" id="ARBA00022737"/>
    </source>
</evidence>
<keyword evidence="4 10" id="KW-0863">Zinc-finger</keyword>
<proteinExistence type="inferred from homology"/>
<accession>A0A0K9Q5D0</accession>
<organism evidence="12 13">
    <name type="scientific">Zostera marina</name>
    <name type="common">Eelgrass</name>
    <dbReference type="NCBI Taxonomy" id="29655"/>
    <lineage>
        <taxon>Eukaryota</taxon>
        <taxon>Viridiplantae</taxon>
        <taxon>Streptophyta</taxon>
        <taxon>Embryophyta</taxon>
        <taxon>Tracheophyta</taxon>
        <taxon>Spermatophyta</taxon>
        <taxon>Magnoliopsida</taxon>
        <taxon>Liliopsida</taxon>
        <taxon>Zosteraceae</taxon>
        <taxon>Zostera</taxon>
    </lineage>
</organism>
<protein>
    <submittedName>
        <fullName evidence="12">Zinc finger-like protein</fullName>
    </submittedName>
</protein>
<keyword evidence="2" id="KW-0479">Metal-binding</keyword>
<dbReference type="InterPro" id="IPR013087">
    <property type="entry name" value="Znf_C2H2_type"/>
</dbReference>
<dbReference type="Proteomes" id="UP000036987">
    <property type="component" value="Unassembled WGS sequence"/>
</dbReference>